<dbReference type="AlphaFoldDB" id="X0UCG9"/>
<gene>
    <name evidence="1" type="ORF">S01H1_21719</name>
</gene>
<comment type="caution">
    <text evidence="1">The sequence shown here is derived from an EMBL/GenBank/DDBJ whole genome shotgun (WGS) entry which is preliminary data.</text>
</comment>
<dbReference type="Pfam" id="PF07682">
    <property type="entry name" value="SOR"/>
    <property type="match status" value="1"/>
</dbReference>
<reference evidence="1" key="1">
    <citation type="journal article" date="2014" name="Front. Microbiol.">
        <title>High frequency of phylogenetically diverse reductive dehalogenase-homologous genes in deep subseafloor sedimentary metagenomes.</title>
        <authorList>
            <person name="Kawai M."/>
            <person name="Futagami T."/>
            <person name="Toyoda A."/>
            <person name="Takaki Y."/>
            <person name="Nishi S."/>
            <person name="Hori S."/>
            <person name="Arai W."/>
            <person name="Tsubouchi T."/>
            <person name="Morono Y."/>
            <person name="Uchiyama I."/>
            <person name="Ito T."/>
            <person name="Fujiyama A."/>
            <person name="Inagaki F."/>
            <person name="Takami H."/>
        </authorList>
    </citation>
    <scope>NUCLEOTIDE SEQUENCE</scope>
    <source>
        <strain evidence="1">Expedition CK06-06</strain>
    </source>
</reference>
<dbReference type="InterPro" id="IPR011008">
    <property type="entry name" value="Dimeric_a/b-barrel"/>
</dbReference>
<proteinExistence type="predicted"/>
<evidence type="ECO:0000313" key="1">
    <source>
        <dbReference type="EMBL" id="GAF97001.1"/>
    </source>
</evidence>
<dbReference type="EMBL" id="BARS01012092">
    <property type="protein sequence ID" value="GAF97001.1"/>
    <property type="molecule type" value="Genomic_DNA"/>
</dbReference>
<protein>
    <submittedName>
        <fullName evidence="1">Uncharacterized protein</fullName>
    </submittedName>
</protein>
<organism evidence="1">
    <name type="scientific">marine sediment metagenome</name>
    <dbReference type="NCBI Taxonomy" id="412755"/>
    <lineage>
        <taxon>unclassified sequences</taxon>
        <taxon>metagenomes</taxon>
        <taxon>ecological metagenomes</taxon>
    </lineage>
</organism>
<name>X0UCG9_9ZZZZ</name>
<sequence>MELLADSTGFLGYMILKQIGVCSWGSFMLDSDSMTESLMTLGANPPKNPKPLFATTDAKPHPAEYLIHSEWESAELAQLGFAKVLVNHNIRKVHDKGVMANLIRGPYIMFFNPMMEEASWRSML</sequence>
<dbReference type="InterPro" id="IPR011661">
    <property type="entry name" value="S_Oase_red"/>
</dbReference>
<dbReference type="SUPFAM" id="SSF54909">
    <property type="entry name" value="Dimeric alpha+beta barrel"/>
    <property type="match status" value="1"/>
</dbReference>
<accession>X0UCG9</accession>